<keyword evidence="2" id="KW-1185">Reference proteome</keyword>
<protein>
    <submittedName>
        <fullName evidence="1">Uncharacterized protein</fullName>
    </submittedName>
</protein>
<gene>
    <name evidence="1" type="ORF">CC78DRAFT_576401</name>
</gene>
<dbReference type="AlphaFoldDB" id="A0A9P4KFX6"/>
<organism evidence="1 2">
    <name type="scientific">Lojkania enalia</name>
    <dbReference type="NCBI Taxonomy" id="147567"/>
    <lineage>
        <taxon>Eukaryota</taxon>
        <taxon>Fungi</taxon>
        <taxon>Dikarya</taxon>
        <taxon>Ascomycota</taxon>
        <taxon>Pezizomycotina</taxon>
        <taxon>Dothideomycetes</taxon>
        <taxon>Pleosporomycetidae</taxon>
        <taxon>Pleosporales</taxon>
        <taxon>Pleosporales incertae sedis</taxon>
        <taxon>Lojkania</taxon>
    </lineage>
</organism>
<dbReference type="EMBL" id="ML986588">
    <property type="protein sequence ID" value="KAF2267860.1"/>
    <property type="molecule type" value="Genomic_DNA"/>
</dbReference>
<evidence type="ECO:0000313" key="1">
    <source>
        <dbReference type="EMBL" id="KAF2267860.1"/>
    </source>
</evidence>
<reference evidence="2" key="1">
    <citation type="journal article" date="2020" name="Stud. Mycol.">
        <title>101 Dothideomycetes genomes: A test case for predicting lifestyles and emergence of pathogens.</title>
        <authorList>
            <person name="Haridas S."/>
            <person name="Albert R."/>
            <person name="Binder M."/>
            <person name="Bloem J."/>
            <person name="LaButti K."/>
            <person name="Salamov A."/>
            <person name="Andreopoulos B."/>
            <person name="Baker S."/>
            <person name="Barry K."/>
            <person name="Bills G."/>
            <person name="Bluhm B."/>
            <person name="Cannon C."/>
            <person name="Castanera R."/>
            <person name="Culley D."/>
            <person name="Daum C."/>
            <person name="Ezra D."/>
            <person name="Gonzalez J."/>
            <person name="Henrissat B."/>
            <person name="Kuo A."/>
            <person name="Liang C."/>
            <person name="Lipzen A."/>
            <person name="Lutzoni F."/>
            <person name="Magnuson J."/>
            <person name="Mondo S."/>
            <person name="Nolan M."/>
            <person name="Ohm R."/>
            <person name="Pangilinan J."/>
            <person name="Park H.-J."/>
            <person name="Ramirez L."/>
            <person name="Alfaro M."/>
            <person name="Sun H."/>
            <person name="Tritt A."/>
            <person name="Yoshinaga Y."/>
            <person name="Zwiers L.-H."/>
            <person name="Turgeon B."/>
            <person name="Goodwin S."/>
            <person name="Spatafora J."/>
            <person name="Crous P."/>
            <person name="Grigoriev I."/>
        </authorList>
    </citation>
    <scope>NUCLEOTIDE SEQUENCE [LARGE SCALE GENOMIC DNA]</scope>
    <source>
        <strain evidence="2">CBS 304.66</strain>
    </source>
</reference>
<proteinExistence type="predicted"/>
<evidence type="ECO:0000313" key="2">
    <source>
        <dbReference type="Proteomes" id="UP000800093"/>
    </source>
</evidence>
<name>A0A9P4KFX6_9PLEO</name>
<sequence length="205" mass="22084">MAQRKGPPGAALLSGGAGGAGSLASVSEAPNAEISVVEMMEMNLPRDPGPGSSSHVGCLACRSLPRSLPPSPNAQRSVQSLCFFCAIPAVAPSSLLPPVQPSFPSRLHKRLVLSILFLSPRILRALASQSRPYLRSPSCLRSFRYDNLLFISTAVFSRHPNPFRYHCSTSSGSRPCQTLRAVTSQPPFLRPTFLCNPQIWSNQTI</sequence>
<accession>A0A9P4KFX6</accession>
<dbReference type="Proteomes" id="UP000800093">
    <property type="component" value="Unassembled WGS sequence"/>
</dbReference>
<comment type="caution">
    <text evidence="1">The sequence shown here is derived from an EMBL/GenBank/DDBJ whole genome shotgun (WGS) entry which is preliminary data.</text>
</comment>